<feature type="transmembrane region" description="Helical" evidence="2">
    <location>
        <begin position="54"/>
        <end position="74"/>
    </location>
</feature>
<evidence type="ECO:0000313" key="3">
    <source>
        <dbReference type="EMBL" id="KAF5390567.1"/>
    </source>
</evidence>
<comment type="caution">
    <text evidence="3">The sequence shown here is derived from an EMBL/GenBank/DDBJ whole genome shotgun (WGS) entry which is preliminary data.</text>
</comment>
<gene>
    <name evidence="3" type="ORF">D9757_002609</name>
</gene>
<evidence type="ECO:0008006" key="5">
    <source>
        <dbReference type="Google" id="ProtNLM"/>
    </source>
</evidence>
<protein>
    <recommendedName>
        <fullName evidence="5">Promethin</fullName>
    </recommendedName>
</protein>
<sequence length="222" mass="24274">MKHPAREASFWEDYLSSNLQQSQSKVTGFTRWIEQNFARPALEHGLALYEAHPFLSAFAAVFALLSVLPVSIFLGVCLSVLAFLVVSALSAVFILFVVTMLAFGCILLLVLLVNAFVSVFIVFSLASTYVSYKVAFSFYNGGLGGARTQIIELYKTIASIPHERSSDKSSNPKAEDDEKQEHSDASETSSPDSTVIIDNTEGPMSDSATYTGEDHPKKVEDD</sequence>
<dbReference type="AlphaFoldDB" id="A0A8H5HVZ8"/>
<accession>A0A8H5HVZ8</accession>
<keyword evidence="4" id="KW-1185">Reference proteome</keyword>
<feature type="compositionally biased region" description="Basic and acidic residues" evidence="1">
    <location>
        <begin position="173"/>
        <end position="185"/>
    </location>
</feature>
<dbReference type="Pfam" id="PF16015">
    <property type="entry name" value="Promethin"/>
    <property type="match status" value="1"/>
</dbReference>
<keyword evidence="2" id="KW-1133">Transmembrane helix</keyword>
<evidence type="ECO:0000256" key="1">
    <source>
        <dbReference type="SAM" id="MobiDB-lite"/>
    </source>
</evidence>
<organism evidence="3 4">
    <name type="scientific">Collybiopsis confluens</name>
    <dbReference type="NCBI Taxonomy" id="2823264"/>
    <lineage>
        <taxon>Eukaryota</taxon>
        <taxon>Fungi</taxon>
        <taxon>Dikarya</taxon>
        <taxon>Basidiomycota</taxon>
        <taxon>Agaricomycotina</taxon>
        <taxon>Agaricomycetes</taxon>
        <taxon>Agaricomycetidae</taxon>
        <taxon>Agaricales</taxon>
        <taxon>Marasmiineae</taxon>
        <taxon>Omphalotaceae</taxon>
        <taxon>Collybiopsis</taxon>
    </lineage>
</organism>
<evidence type="ECO:0000256" key="2">
    <source>
        <dbReference type="SAM" id="Phobius"/>
    </source>
</evidence>
<dbReference type="OrthoDB" id="3159957at2759"/>
<dbReference type="EMBL" id="JAACJN010000014">
    <property type="protein sequence ID" value="KAF5390567.1"/>
    <property type="molecule type" value="Genomic_DNA"/>
</dbReference>
<reference evidence="3 4" key="1">
    <citation type="journal article" date="2020" name="ISME J.">
        <title>Uncovering the hidden diversity of litter-decomposition mechanisms in mushroom-forming fungi.</title>
        <authorList>
            <person name="Floudas D."/>
            <person name="Bentzer J."/>
            <person name="Ahren D."/>
            <person name="Johansson T."/>
            <person name="Persson P."/>
            <person name="Tunlid A."/>
        </authorList>
    </citation>
    <scope>NUCLEOTIDE SEQUENCE [LARGE SCALE GENOMIC DNA]</scope>
    <source>
        <strain evidence="3 4">CBS 406.79</strain>
    </source>
</reference>
<keyword evidence="2" id="KW-0472">Membrane</keyword>
<feature type="compositionally biased region" description="Basic and acidic residues" evidence="1">
    <location>
        <begin position="212"/>
        <end position="222"/>
    </location>
</feature>
<feature type="transmembrane region" description="Helical" evidence="2">
    <location>
        <begin position="109"/>
        <end position="130"/>
    </location>
</feature>
<feature type="region of interest" description="Disordered" evidence="1">
    <location>
        <begin position="162"/>
        <end position="222"/>
    </location>
</feature>
<proteinExistence type="predicted"/>
<dbReference type="Proteomes" id="UP000518752">
    <property type="component" value="Unassembled WGS sequence"/>
</dbReference>
<evidence type="ECO:0000313" key="4">
    <source>
        <dbReference type="Proteomes" id="UP000518752"/>
    </source>
</evidence>
<feature type="compositionally biased region" description="Polar residues" evidence="1">
    <location>
        <begin position="186"/>
        <end position="197"/>
    </location>
</feature>
<name>A0A8H5HVZ8_9AGAR</name>
<feature type="transmembrane region" description="Helical" evidence="2">
    <location>
        <begin position="81"/>
        <end position="103"/>
    </location>
</feature>
<keyword evidence="2" id="KW-0812">Transmembrane</keyword>